<gene>
    <name evidence="4" type="ORF">E0Z10_g9161</name>
</gene>
<dbReference type="Pfam" id="PF24883">
    <property type="entry name" value="NPHP3_N"/>
    <property type="match status" value="1"/>
</dbReference>
<dbReference type="OrthoDB" id="4062651at2759"/>
<dbReference type="InterPro" id="IPR002110">
    <property type="entry name" value="Ankyrin_rpt"/>
</dbReference>
<evidence type="ECO:0000256" key="1">
    <source>
        <dbReference type="ARBA" id="ARBA00022737"/>
    </source>
</evidence>
<keyword evidence="2" id="KW-0040">ANK repeat</keyword>
<dbReference type="Gene3D" id="1.25.40.20">
    <property type="entry name" value="Ankyrin repeat-containing domain"/>
    <property type="match status" value="1"/>
</dbReference>
<dbReference type="Pfam" id="PF24809">
    <property type="entry name" value="DUF7708"/>
    <property type="match status" value="1"/>
</dbReference>
<reference evidence="4 5" key="1">
    <citation type="submission" date="2019-03" db="EMBL/GenBank/DDBJ databases">
        <title>Draft genome sequence of Xylaria hypoxylon DSM 108379, a ubiquitous saprotrophic-parasitic fungi on hardwood.</title>
        <authorList>
            <person name="Buettner E."/>
            <person name="Leonhardt S."/>
            <person name="Gebauer A.M."/>
            <person name="Liers C."/>
            <person name="Hofrichter M."/>
            <person name="Kellner H."/>
        </authorList>
    </citation>
    <scope>NUCLEOTIDE SEQUENCE [LARGE SCALE GENOMIC DNA]</scope>
    <source>
        <strain evidence="4 5">DSM 108379</strain>
    </source>
</reference>
<sequence>MITTMAASFDPVQDAFDNAMSGFKAELKDDQVYNDILQITTIDQVYDSTNEIQRKQGQVGHLRHLSKISPYLKRLSEYAATIEVFIQAKPDVLALIWGPIKLLLQWTSVLMASFDAVVDTMAEIGELLPEFKRVIALFEQNIAIKEVMVLFFRDILDFYLVALKFFKFSRWKYLFESLWPHHKEKIKFVMRQIQSHVRLMRNEVRLEHIQQEYQTRQLALQHFDSEERERRAQEYHRLKTDIAPQSHDDKLDSLRYLVYRDTGAWLLQDTTFKTWLKSTSKESRILWLQGIPGAGKTCLASEVIKKAESIGPTAFAFLSYKQHRDATAISVIHSLIFRLVSENDDLKTVICQSCSEECKRKLDRATDLLVTILGCTGPAYLIIDGLDEMDEVERGRLLTKLVQTSKSPHEVRLFISSRAEADLVSILRSDATVIQIEQRNLQCIQTFISEWTQSWFLQRKFCPEEQTEIKLGLEPLAPKSRGMFLYARVVLDSIKFLDSFGDIRDELQVFPETLDDAYGRILTRVNKLDNSARREKARLILGWIGCSPTALTVEEIQQALTIDPNGLKNTRKVRGELALDQICGPIVELVDGYVHFVHFTVKEYIFSNRIQGFIDLQASTLSLALRCITYLCQGHHDLNLSDEEIGRNILSGTYVLDYFATNMWQKLVKDYLNFAEQDEPQEELGLRLDELQARRLRYQLPEDDDVDDMHPTFDTFKENYPEAHSLIGQTLRFRQKCTALEYRMYPGDPWIGLDPLTTSESSVRIYQRIQDLLTENKENEDLCKNIQRWYGKRPYKCQYLSCQFSRTGFQDVEQLRLHVKDHERPWKCSFAGCEYMNGGLLTRKMRDDHLDRAHSGKTQQTATLIQLDSDDERPSLLLDLAKLGLVNDVNSLVPPIPTTDMRNGERWVTAMWQAAVLSGSLPMVKWCVSRLGSDAWYSTVRTAVHEKNVEILEYLLAEDTLGSGDYHGIQEAISLGDCNLIRPWINLIESGSLTPDRRHEIDRTLDDQYVISRTANDTSREEVMIQLWRSITNSAHYSTADTGSYWGKRLLRVARTTCSPTLAQCLLESGANVDYETTETGTTPLRVAAKRGDAKAATFMKLMLIHGADPDFPKPPGYGNGRRVLKPWKRIRDEKGPLEISKWLGVTWDQLLDEIQKLKNAKTGESQNL</sequence>
<feature type="repeat" description="ANK" evidence="2">
    <location>
        <begin position="1080"/>
        <end position="1115"/>
    </location>
</feature>
<protein>
    <recommendedName>
        <fullName evidence="3">NACHT domain-containing protein</fullName>
    </recommendedName>
</protein>
<organism evidence="4 5">
    <name type="scientific">Xylaria hypoxylon</name>
    <dbReference type="NCBI Taxonomy" id="37992"/>
    <lineage>
        <taxon>Eukaryota</taxon>
        <taxon>Fungi</taxon>
        <taxon>Dikarya</taxon>
        <taxon>Ascomycota</taxon>
        <taxon>Pezizomycotina</taxon>
        <taxon>Sordariomycetes</taxon>
        <taxon>Xylariomycetidae</taxon>
        <taxon>Xylariales</taxon>
        <taxon>Xylariaceae</taxon>
        <taxon>Xylaria</taxon>
    </lineage>
</organism>
<dbReference type="SUPFAM" id="SSF48403">
    <property type="entry name" value="Ankyrin repeat"/>
    <property type="match status" value="1"/>
</dbReference>
<dbReference type="PANTHER" id="PTHR10039">
    <property type="entry name" value="AMELOGENIN"/>
    <property type="match status" value="1"/>
</dbReference>
<dbReference type="SUPFAM" id="SSF52540">
    <property type="entry name" value="P-loop containing nucleoside triphosphate hydrolases"/>
    <property type="match status" value="1"/>
</dbReference>
<dbReference type="STRING" id="37992.A0A4Z0Y6B2"/>
<comment type="caution">
    <text evidence="4">The sequence shown here is derived from an EMBL/GenBank/DDBJ whole genome shotgun (WGS) entry which is preliminary data.</text>
</comment>
<keyword evidence="5" id="KW-1185">Reference proteome</keyword>
<keyword evidence="1" id="KW-0677">Repeat</keyword>
<dbReference type="PROSITE" id="PS50297">
    <property type="entry name" value="ANK_REP_REGION"/>
    <property type="match status" value="1"/>
</dbReference>
<dbReference type="Pfam" id="PF22939">
    <property type="entry name" value="WHD_GPIID"/>
    <property type="match status" value="1"/>
</dbReference>
<dbReference type="InterPro" id="IPR027417">
    <property type="entry name" value="P-loop_NTPase"/>
</dbReference>
<dbReference type="PANTHER" id="PTHR10039:SF14">
    <property type="entry name" value="NACHT DOMAIN-CONTAINING PROTEIN"/>
    <property type="match status" value="1"/>
</dbReference>
<feature type="domain" description="NACHT" evidence="3">
    <location>
        <begin position="284"/>
        <end position="423"/>
    </location>
</feature>
<dbReference type="PROSITE" id="PS50837">
    <property type="entry name" value="NACHT"/>
    <property type="match status" value="1"/>
</dbReference>
<dbReference type="EMBL" id="SKBN01000275">
    <property type="protein sequence ID" value="TGJ79599.1"/>
    <property type="molecule type" value="Genomic_DNA"/>
</dbReference>
<evidence type="ECO:0000256" key="2">
    <source>
        <dbReference type="PROSITE-ProRule" id="PRU00023"/>
    </source>
</evidence>
<dbReference type="AlphaFoldDB" id="A0A4Z0Y6B2"/>
<proteinExistence type="predicted"/>
<dbReference type="InterPro" id="IPR036770">
    <property type="entry name" value="Ankyrin_rpt-contain_sf"/>
</dbReference>
<evidence type="ECO:0000259" key="3">
    <source>
        <dbReference type="PROSITE" id="PS50837"/>
    </source>
</evidence>
<name>A0A4Z0Y6B2_9PEZI</name>
<dbReference type="InterPro" id="IPR056125">
    <property type="entry name" value="DUF7708"/>
</dbReference>
<dbReference type="Gene3D" id="3.40.50.300">
    <property type="entry name" value="P-loop containing nucleotide triphosphate hydrolases"/>
    <property type="match status" value="1"/>
</dbReference>
<dbReference type="InterPro" id="IPR007111">
    <property type="entry name" value="NACHT_NTPase"/>
</dbReference>
<accession>A0A4Z0Y6B2</accession>
<dbReference type="PROSITE" id="PS50088">
    <property type="entry name" value="ANK_REPEAT"/>
    <property type="match status" value="1"/>
</dbReference>
<dbReference type="Proteomes" id="UP000297716">
    <property type="component" value="Unassembled WGS sequence"/>
</dbReference>
<evidence type="ECO:0000313" key="4">
    <source>
        <dbReference type="EMBL" id="TGJ79599.1"/>
    </source>
</evidence>
<dbReference type="InterPro" id="IPR054471">
    <property type="entry name" value="GPIID_WHD"/>
</dbReference>
<evidence type="ECO:0000313" key="5">
    <source>
        <dbReference type="Proteomes" id="UP000297716"/>
    </source>
</evidence>
<dbReference type="InterPro" id="IPR056884">
    <property type="entry name" value="NPHP3-like_N"/>
</dbReference>